<reference evidence="3" key="1">
    <citation type="submission" date="2022-11" db="UniProtKB">
        <authorList>
            <consortium name="WormBaseParasite"/>
        </authorList>
    </citation>
    <scope>IDENTIFICATION</scope>
</reference>
<dbReference type="Proteomes" id="UP000887565">
    <property type="component" value="Unplaced"/>
</dbReference>
<feature type="region of interest" description="Disordered" evidence="1">
    <location>
        <begin position="51"/>
        <end position="70"/>
    </location>
</feature>
<keyword evidence="2" id="KW-1185">Reference proteome</keyword>
<sequence length="70" mass="8051">MREYLLQQTSEKIFLREPFKAEFIFARAIRAIRAQEHDHFIWGTNSGVLTTEHNTDSLSSTAASPKTKKV</sequence>
<dbReference type="AlphaFoldDB" id="A0A915LAJ5"/>
<evidence type="ECO:0000313" key="3">
    <source>
        <dbReference type="WBParaSite" id="nRc.2.0.1.t48104-RA"/>
    </source>
</evidence>
<proteinExistence type="predicted"/>
<evidence type="ECO:0000313" key="2">
    <source>
        <dbReference type="Proteomes" id="UP000887565"/>
    </source>
</evidence>
<organism evidence="2 3">
    <name type="scientific">Romanomermis culicivorax</name>
    <name type="common">Nematode worm</name>
    <dbReference type="NCBI Taxonomy" id="13658"/>
    <lineage>
        <taxon>Eukaryota</taxon>
        <taxon>Metazoa</taxon>
        <taxon>Ecdysozoa</taxon>
        <taxon>Nematoda</taxon>
        <taxon>Enoplea</taxon>
        <taxon>Dorylaimia</taxon>
        <taxon>Mermithida</taxon>
        <taxon>Mermithoidea</taxon>
        <taxon>Mermithidae</taxon>
        <taxon>Romanomermis</taxon>
    </lineage>
</organism>
<accession>A0A915LAJ5</accession>
<dbReference type="WBParaSite" id="nRc.2.0.1.t48104-RA">
    <property type="protein sequence ID" value="nRc.2.0.1.t48104-RA"/>
    <property type="gene ID" value="nRc.2.0.1.g48104"/>
</dbReference>
<evidence type="ECO:0000256" key="1">
    <source>
        <dbReference type="SAM" id="MobiDB-lite"/>
    </source>
</evidence>
<feature type="compositionally biased region" description="Polar residues" evidence="1">
    <location>
        <begin position="51"/>
        <end position="64"/>
    </location>
</feature>
<protein>
    <submittedName>
        <fullName evidence="3">Uncharacterized protein</fullName>
    </submittedName>
</protein>
<name>A0A915LAJ5_ROMCU</name>